<dbReference type="Proteomes" id="UP001454036">
    <property type="component" value="Unassembled WGS sequence"/>
</dbReference>
<name>A0AAV3PHI2_LITER</name>
<dbReference type="PANTHER" id="PTHR11439">
    <property type="entry name" value="GAG-POL-RELATED RETROTRANSPOSON"/>
    <property type="match status" value="1"/>
</dbReference>
<proteinExistence type="predicted"/>
<evidence type="ECO:0000313" key="2">
    <source>
        <dbReference type="Proteomes" id="UP001454036"/>
    </source>
</evidence>
<evidence type="ECO:0000313" key="1">
    <source>
        <dbReference type="EMBL" id="GAA0150583.1"/>
    </source>
</evidence>
<comment type="caution">
    <text evidence="1">The sequence shown here is derived from an EMBL/GenBank/DDBJ whole genome shotgun (WGS) entry which is preliminary data.</text>
</comment>
<gene>
    <name evidence="1" type="ORF">LIER_09498</name>
</gene>
<protein>
    <submittedName>
        <fullName evidence="1">Uncharacterized protein</fullName>
    </submittedName>
</protein>
<dbReference type="PANTHER" id="PTHR11439:SF524">
    <property type="entry name" value="RNA-DIRECTED DNA POLYMERASE, PROTEIN KINASE RLK-PELLE-DLSV FAMILY"/>
    <property type="match status" value="1"/>
</dbReference>
<reference evidence="1 2" key="1">
    <citation type="submission" date="2024-01" db="EMBL/GenBank/DDBJ databases">
        <title>The complete chloroplast genome sequence of Lithospermum erythrorhizon: insights into the phylogenetic relationship among Boraginaceae species and the maternal lineages of purple gromwells.</title>
        <authorList>
            <person name="Okada T."/>
            <person name="Watanabe K."/>
        </authorList>
    </citation>
    <scope>NUCLEOTIDE SEQUENCE [LARGE SCALE GENOMIC DNA]</scope>
</reference>
<dbReference type="EMBL" id="BAABME010001617">
    <property type="protein sequence ID" value="GAA0150583.1"/>
    <property type="molecule type" value="Genomic_DNA"/>
</dbReference>
<accession>A0AAV3PHI2</accession>
<sequence length="95" mass="11103">MQAPTLDYWQAVKRILRYRIDQGLLLQPSTSFDLLSYTDSDWAGFPTARRSLADYFKFNMFLPLIRMQMCSQKALSTTRFLMLKSKLNVVSPPFN</sequence>
<organism evidence="1 2">
    <name type="scientific">Lithospermum erythrorhizon</name>
    <name type="common">Purple gromwell</name>
    <name type="synonym">Lithospermum officinale var. erythrorhizon</name>
    <dbReference type="NCBI Taxonomy" id="34254"/>
    <lineage>
        <taxon>Eukaryota</taxon>
        <taxon>Viridiplantae</taxon>
        <taxon>Streptophyta</taxon>
        <taxon>Embryophyta</taxon>
        <taxon>Tracheophyta</taxon>
        <taxon>Spermatophyta</taxon>
        <taxon>Magnoliopsida</taxon>
        <taxon>eudicotyledons</taxon>
        <taxon>Gunneridae</taxon>
        <taxon>Pentapetalae</taxon>
        <taxon>asterids</taxon>
        <taxon>lamiids</taxon>
        <taxon>Boraginales</taxon>
        <taxon>Boraginaceae</taxon>
        <taxon>Boraginoideae</taxon>
        <taxon>Lithospermeae</taxon>
        <taxon>Lithospermum</taxon>
    </lineage>
</organism>
<dbReference type="AlphaFoldDB" id="A0AAV3PHI2"/>
<keyword evidence="2" id="KW-1185">Reference proteome</keyword>